<evidence type="ECO:0000256" key="11">
    <source>
        <dbReference type="ARBA" id="ARBA00023002"/>
    </source>
</evidence>
<keyword evidence="11" id="KW-0560">Oxidoreductase</keyword>
<protein>
    <recommendedName>
        <fullName evidence="15">3-ketodihydrosphingosine reductase TSC10</fullName>
        <ecNumber evidence="14">1.1.1.102</ecNumber>
    </recommendedName>
    <alternativeName>
        <fullName evidence="17">3-dehydrosphinganine reductase</fullName>
    </alternativeName>
    <alternativeName>
        <fullName evidence="16">KDS reductase</fullName>
    </alternativeName>
</protein>
<evidence type="ECO:0000256" key="4">
    <source>
        <dbReference type="ARBA" id="ARBA00006484"/>
    </source>
</evidence>
<dbReference type="InterPro" id="IPR002347">
    <property type="entry name" value="SDR_fam"/>
</dbReference>
<evidence type="ECO:0000256" key="10">
    <source>
        <dbReference type="ARBA" id="ARBA00022989"/>
    </source>
</evidence>
<dbReference type="GO" id="GO:0005789">
    <property type="term" value="C:endoplasmic reticulum membrane"/>
    <property type="evidence" value="ECO:0007669"/>
    <property type="project" value="UniProtKB-SubCell"/>
</dbReference>
<dbReference type="PRINTS" id="PR00081">
    <property type="entry name" value="GDHRDH"/>
</dbReference>
<proteinExistence type="inferred from homology"/>
<keyword evidence="5 20" id="KW-0812">Transmembrane</keyword>
<organism evidence="21 22">
    <name type="scientific">Zygosaccharomyces rouxii</name>
    <dbReference type="NCBI Taxonomy" id="4956"/>
    <lineage>
        <taxon>Eukaryota</taxon>
        <taxon>Fungi</taxon>
        <taxon>Dikarya</taxon>
        <taxon>Ascomycota</taxon>
        <taxon>Saccharomycotina</taxon>
        <taxon>Saccharomycetes</taxon>
        <taxon>Saccharomycetales</taxon>
        <taxon>Saccharomycetaceae</taxon>
        <taxon>Zygosaccharomyces</taxon>
    </lineage>
</organism>
<keyword evidence="10 20" id="KW-1133">Transmembrane helix</keyword>
<dbReference type="Gene3D" id="3.40.50.720">
    <property type="entry name" value="NAD(P)-binding Rossmann-like Domain"/>
    <property type="match status" value="1"/>
</dbReference>
<keyword evidence="8" id="KW-0521">NADP</keyword>
<evidence type="ECO:0000256" key="16">
    <source>
        <dbReference type="ARBA" id="ARBA00029797"/>
    </source>
</evidence>
<keyword evidence="13 20" id="KW-0472">Membrane</keyword>
<name>A0A1Q3AKT2_ZYGRO</name>
<evidence type="ECO:0000256" key="17">
    <source>
        <dbReference type="ARBA" id="ARBA00032891"/>
    </source>
</evidence>
<evidence type="ECO:0000256" key="3">
    <source>
        <dbReference type="ARBA" id="ARBA00004991"/>
    </source>
</evidence>
<evidence type="ECO:0000256" key="6">
    <source>
        <dbReference type="ARBA" id="ARBA00022741"/>
    </source>
</evidence>
<keyword evidence="6" id="KW-0547">Nucleotide-binding</keyword>
<dbReference type="InterPro" id="IPR036291">
    <property type="entry name" value="NAD(P)-bd_dom_sf"/>
</dbReference>
<evidence type="ECO:0000256" key="18">
    <source>
        <dbReference type="ARBA" id="ARBA00044737"/>
    </source>
</evidence>
<evidence type="ECO:0000256" key="20">
    <source>
        <dbReference type="SAM" id="Phobius"/>
    </source>
</evidence>
<evidence type="ECO:0000256" key="9">
    <source>
        <dbReference type="ARBA" id="ARBA00022919"/>
    </source>
</evidence>
<evidence type="ECO:0000256" key="13">
    <source>
        <dbReference type="ARBA" id="ARBA00023136"/>
    </source>
</evidence>
<evidence type="ECO:0000256" key="5">
    <source>
        <dbReference type="ARBA" id="ARBA00022692"/>
    </source>
</evidence>
<comment type="caution">
    <text evidence="21">The sequence shown here is derived from an EMBL/GenBank/DDBJ whole genome shotgun (WGS) entry which is preliminary data.</text>
</comment>
<dbReference type="FunFam" id="3.40.50.720:FF:000578">
    <property type="entry name" value="3-ketodihydrosphingosine reductase"/>
    <property type="match status" value="1"/>
</dbReference>
<comment type="subcellular location">
    <subcellularLocation>
        <location evidence="1">Endoplasmic reticulum membrane</location>
    </subcellularLocation>
</comment>
<dbReference type="EMBL" id="BDGX01000054">
    <property type="protein sequence ID" value="GAV56338.1"/>
    <property type="molecule type" value="Genomic_DNA"/>
</dbReference>
<evidence type="ECO:0000256" key="7">
    <source>
        <dbReference type="ARBA" id="ARBA00022824"/>
    </source>
</evidence>
<evidence type="ECO:0000313" key="22">
    <source>
        <dbReference type="Proteomes" id="UP000187013"/>
    </source>
</evidence>
<comment type="catalytic activity">
    <reaction evidence="19">
        <text>sphinganine + NADP(+) = 3-oxosphinganine + NADPH + H(+)</text>
        <dbReference type="Rhea" id="RHEA:22640"/>
        <dbReference type="ChEBI" id="CHEBI:15378"/>
        <dbReference type="ChEBI" id="CHEBI:57783"/>
        <dbReference type="ChEBI" id="CHEBI:57817"/>
        <dbReference type="ChEBI" id="CHEBI:58299"/>
        <dbReference type="ChEBI" id="CHEBI:58349"/>
        <dbReference type="EC" id="1.1.1.102"/>
    </reaction>
    <physiologicalReaction direction="right-to-left" evidence="19">
        <dbReference type="Rhea" id="RHEA:22642"/>
    </physiologicalReaction>
</comment>
<dbReference type="EC" id="1.1.1.102" evidence="14"/>
<sequence>MYLTKYRQQQRQGIISMKYELEDQVVLITGGSQGLGKQFAQKYLNETVRSKIIVVSRSANKLQDAIRDIGGHPKKLQRTRDTDEANDRIWYLPCDLSVPDAVNELFETLFECRLIPTQVLACAGGATPKLIADCTGRELEVGVQNNYLTALYVSHKVSQLLPRCHLVLFSSEAAFFPFIGYGQYAPMKIAVKSLAFILRQELPDARVSCIYPGNFLSEGYAVEETTKPSITKDIEGSSAAISCAECCNRIVWWLEKGYDDITSDFIGWILMSLDMGLNKHNNNSFLWFLQLILGVVGNLFIVPIYMVFLSWDIKKWHKKQQTKRSKK</sequence>
<dbReference type="InterPro" id="IPR045022">
    <property type="entry name" value="KDSR-like"/>
</dbReference>
<comment type="function">
    <text evidence="18">Catalyzes the reduction of 3'-oxosphinganine (3-ketodihydrosphingosine/KDS) to sphinganine (dihydrosphingosine/DHS), the second step of de novo sphingolipid biosynthesis.</text>
</comment>
<evidence type="ECO:0000256" key="14">
    <source>
        <dbReference type="ARBA" id="ARBA00026112"/>
    </source>
</evidence>
<keyword evidence="9" id="KW-0746">Sphingolipid metabolism</keyword>
<evidence type="ECO:0000256" key="15">
    <source>
        <dbReference type="ARBA" id="ARBA00026241"/>
    </source>
</evidence>
<dbReference type="GO" id="GO:0006666">
    <property type="term" value="P:3-keto-sphinganine metabolic process"/>
    <property type="evidence" value="ECO:0007669"/>
    <property type="project" value="InterPro"/>
</dbReference>
<dbReference type="AlphaFoldDB" id="A0A1Q3AKT2"/>
<feature type="transmembrane region" description="Helical" evidence="20">
    <location>
        <begin position="285"/>
        <end position="311"/>
    </location>
</feature>
<reference evidence="21 22" key="1">
    <citation type="submission" date="2016-08" db="EMBL/GenBank/DDBJ databases">
        <title>Draft genome sequence of allopolyploid Zygosaccharomyces rouxii.</title>
        <authorList>
            <person name="Watanabe J."/>
            <person name="Uehara K."/>
            <person name="Mogi Y."/>
            <person name="Tsukioka Y."/>
        </authorList>
    </citation>
    <scope>NUCLEOTIDE SEQUENCE [LARGE SCALE GENOMIC DNA]</scope>
    <source>
        <strain evidence="21 22">NBRC 110957</strain>
    </source>
</reference>
<dbReference type="CDD" id="cd08939">
    <property type="entry name" value="KDSR-like_SDR_c"/>
    <property type="match status" value="1"/>
</dbReference>
<dbReference type="GO" id="GO:0000166">
    <property type="term" value="F:nucleotide binding"/>
    <property type="evidence" value="ECO:0007669"/>
    <property type="project" value="UniProtKB-KW"/>
</dbReference>
<dbReference type="PANTHER" id="PTHR43550:SF3">
    <property type="entry name" value="3-KETODIHYDROSPHINGOSINE REDUCTASE"/>
    <property type="match status" value="1"/>
</dbReference>
<comment type="pathway">
    <text evidence="2">Lipid metabolism; sphingolipid metabolism.</text>
</comment>
<dbReference type="GO" id="GO:0047560">
    <property type="term" value="F:3-dehydrosphinganine reductase activity"/>
    <property type="evidence" value="ECO:0007669"/>
    <property type="project" value="UniProtKB-EC"/>
</dbReference>
<comment type="similarity">
    <text evidence="4">Belongs to the short-chain dehydrogenases/reductases (SDR) family.</text>
</comment>
<dbReference type="PANTHER" id="PTHR43550">
    <property type="entry name" value="3-KETODIHYDROSPHINGOSINE REDUCTASE"/>
    <property type="match status" value="1"/>
</dbReference>
<keyword evidence="12" id="KW-0443">Lipid metabolism</keyword>
<evidence type="ECO:0000256" key="1">
    <source>
        <dbReference type="ARBA" id="ARBA00004586"/>
    </source>
</evidence>
<keyword evidence="7" id="KW-0256">Endoplasmic reticulum</keyword>
<accession>A0A1Q3AKT2</accession>
<dbReference type="Proteomes" id="UP000187013">
    <property type="component" value="Unassembled WGS sequence"/>
</dbReference>
<dbReference type="UniPathway" id="UPA00222"/>
<evidence type="ECO:0000256" key="8">
    <source>
        <dbReference type="ARBA" id="ARBA00022857"/>
    </source>
</evidence>
<dbReference type="SUPFAM" id="SSF51735">
    <property type="entry name" value="NAD(P)-binding Rossmann-fold domains"/>
    <property type="match status" value="1"/>
</dbReference>
<dbReference type="OrthoDB" id="10267115at2759"/>
<evidence type="ECO:0000313" key="21">
    <source>
        <dbReference type="EMBL" id="GAV56338.1"/>
    </source>
</evidence>
<evidence type="ECO:0000256" key="2">
    <source>
        <dbReference type="ARBA" id="ARBA00004760"/>
    </source>
</evidence>
<evidence type="ECO:0000256" key="19">
    <source>
        <dbReference type="ARBA" id="ARBA00048930"/>
    </source>
</evidence>
<comment type="pathway">
    <text evidence="3">Sphingolipid metabolism.</text>
</comment>
<gene>
    <name evidence="21" type="ORF">ZYGR_0BB01150</name>
</gene>
<dbReference type="Pfam" id="PF00106">
    <property type="entry name" value="adh_short"/>
    <property type="match status" value="1"/>
</dbReference>
<evidence type="ECO:0000256" key="12">
    <source>
        <dbReference type="ARBA" id="ARBA00023098"/>
    </source>
</evidence>
<dbReference type="GO" id="GO:0030148">
    <property type="term" value="P:sphingolipid biosynthetic process"/>
    <property type="evidence" value="ECO:0007669"/>
    <property type="project" value="InterPro"/>
</dbReference>